<evidence type="ECO:0000313" key="10">
    <source>
        <dbReference type="Proteomes" id="UP000651156"/>
    </source>
</evidence>
<dbReference type="PROSITE" id="PS00194">
    <property type="entry name" value="THIOREDOXIN_1"/>
    <property type="match status" value="1"/>
</dbReference>
<comment type="similarity">
    <text evidence="1 7">Belongs to the thioredoxin family.</text>
</comment>
<dbReference type="EMBL" id="JADEWN010000015">
    <property type="protein sequence ID" value="MBE9190332.1"/>
    <property type="molecule type" value="Genomic_DNA"/>
</dbReference>
<keyword evidence="5" id="KW-0676">Redox-active center</keyword>
<reference evidence="9 10" key="1">
    <citation type="submission" date="2020-10" db="EMBL/GenBank/DDBJ databases">
        <authorList>
            <person name="Castelo-Branco R."/>
            <person name="Eusebio N."/>
            <person name="Adriana R."/>
            <person name="Vieira A."/>
            <person name="Brugerolle De Fraissinette N."/>
            <person name="Rezende De Castro R."/>
            <person name="Schneider M.P."/>
            <person name="Vasconcelos V."/>
            <person name="Leao P.N."/>
        </authorList>
    </citation>
    <scope>NUCLEOTIDE SEQUENCE [LARGE SCALE GENOMIC DNA]</scope>
    <source>
        <strain evidence="9 10">LEGE 06123</strain>
    </source>
</reference>
<dbReference type="Proteomes" id="UP000651156">
    <property type="component" value="Unassembled WGS sequence"/>
</dbReference>
<dbReference type="NCBIfam" id="TIGR01068">
    <property type="entry name" value="thioredoxin"/>
    <property type="match status" value="1"/>
</dbReference>
<keyword evidence="4" id="KW-1015">Disulfide bond</keyword>
<dbReference type="PANTHER" id="PTHR45663:SF11">
    <property type="entry name" value="GEO12009P1"/>
    <property type="match status" value="1"/>
</dbReference>
<dbReference type="PROSITE" id="PS51352">
    <property type="entry name" value="THIOREDOXIN_2"/>
    <property type="match status" value="1"/>
</dbReference>
<dbReference type="InterPro" id="IPR013766">
    <property type="entry name" value="Thioredoxin_domain"/>
</dbReference>
<name>A0ABR9UPX9_9CHRO</name>
<accession>A0ABR9UPX9</accession>
<dbReference type="PRINTS" id="PR00421">
    <property type="entry name" value="THIOREDOXIN"/>
</dbReference>
<feature type="domain" description="Thioredoxin" evidence="8">
    <location>
        <begin position="1"/>
        <end position="105"/>
    </location>
</feature>
<evidence type="ECO:0000256" key="5">
    <source>
        <dbReference type="ARBA" id="ARBA00023284"/>
    </source>
</evidence>
<evidence type="ECO:0000313" key="9">
    <source>
        <dbReference type="EMBL" id="MBE9190332.1"/>
    </source>
</evidence>
<gene>
    <name evidence="9" type="primary">trxA</name>
    <name evidence="9" type="ORF">IQ230_08150</name>
</gene>
<evidence type="ECO:0000256" key="2">
    <source>
        <dbReference type="ARBA" id="ARBA00022448"/>
    </source>
</evidence>
<keyword evidence="2" id="KW-0813">Transport</keyword>
<sequence>MATKQQFKNFEELLAQSNVPVLVDFYADWCGPCQMMAAILERVNAQFQQQLRVVKIDTEKYPEIASQHQVQALPTLVLFKHGQPVERIEGVMPADALIQKLQTLL</sequence>
<dbReference type="RefSeq" id="WP_099699474.1">
    <property type="nucleotide sequence ID" value="NZ_CAWPMZ010000033.1"/>
</dbReference>
<evidence type="ECO:0000256" key="4">
    <source>
        <dbReference type="ARBA" id="ARBA00023157"/>
    </source>
</evidence>
<evidence type="ECO:0000256" key="1">
    <source>
        <dbReference type="ARBA" id="ARBA00008987"/>
    </source>
</evidence>
<proteinExistence type="inferred from homology"/>
<dbReference type="Pfam" id="PF00085">
    <property type="entry name" value="Thioredoxin"/>
    <property type="match status" value="1"/>
</dbReference>
<dbReference type="Gene3D" id="3.40.30.10">
    <property type="entry name" value="Glutaredoxin"/>
    <property type="match status" value="1"/>
</dbReference>
<keyword evidence="3" id="KW-0249">Electron transport</keyword>
<evidence type="ECO:0000259" key="8">
    <source>
        <dbReference type="PROSITE" id="PS51352"/>
    </source>
</evidence>
<evidence type="ECO:0000256" key="6">
    <source>
        <dbReference type="NCBIfam" id="TIGR01068"/>
    </source>
</evidence>
<evidence type="ECO:0000256" key="7">
    <source>
        <dbReference type="PIRNR" id="PIRNR000077"/>
    </source>
</evidence>
<protein>
    <recommendedName>
        <fullName evidence="6 7">Thioredoxin</fullName>
    </recommendedName>
</protein>
<dbReference type="SUPFAM" id="SSF52833">
    <property type="entry name" value="Thioredoxin-like"/>
    <property type="match status" value="1"/>
</dbReference>
<dbReference type="PIRSF" id="PIRSF000077">
    <property type="entry name" value="Thioredoxin"/>
    <property type="match status" value="1"/>
</dbReference>
<dbReference type="CDD" id="cd02947">
    <property type="entry name" value="TRX_family"/>
    <property type="match status" value="1"/>
</dbReference>
<dbReference type="InterPro" id="IPR005746">
    <property type="entry name" value="Thioredoxin"/>
</dbReference>
<dbReference type="PANTHER" id="PTHR45663">
    <property type="entry name" value="GEO12009P1"/>
    <property type="match status" value="1"/>
</dbReference>
<dbReference type="InterPro" id="IPR017937">
    <property type="entry name" value="Thioredoxin_CS"/>
</dbReference>
<dbReference type="InterPro" id="IPR036249">
    <property type="entry name" value="Thioredoxin-like_sf"/>
</dbReference>
<keyword evidence="10" id="KW-1185">Reference proteome</keyword>
<comment type="caution">
    <text evidence="9">The sequence shown here is derived from an EMBL/GenBank/DDBJ whole genome shotgun (WGS) entry which is preliminary data.</text>
</comment>
<organism evidence="9 10">
    <name type="scientific">Gloeocapsopsis crepidinum LEGE 06123</name>
    <dbReference type="NCBI Taxonomy" id="588587"/>
    <lineage>
        <taxon>Bacteria</taxon>
        <taxon>Bacillati</taxon>
        <taxon>Cyanobacteriota</taxon>
        <taxon>Cyanophyceae</taxon>
        <taxon>Oscillatoriophycideae</taxon>
        <taxon>Chroococcales</taxon>
        <taxon>Chroococcaceae</taxon>
        <taxon>Gloeocapsopsis</taxon>
    </lineage>
</organism>
<evidence type="ECO:0000256" key="3">
    <source>
        <dbReference type="ARBA" id="ARBA00022982"/>
    </source>
</evidence>